<protein>
    <submittedName>
        <fullName evidence="1">DUF2184 domain-containing protein</fullName>
    </submittedName>
</protein>
<dbReference type="AlphaFoldDB" id="A0A6M0RFL3"/>
<dbReference type="PIRSF" id="PIRSF029202">
    <property type="entry name" value="UCP029202"/>
    <property type="match status" value="1"/>
</dbReference>
<dbReference type="EMBL" id="QXHD01000004">
    <property type="protein sequence ID" value="NEZ55026.1"/>
    <property type="molecule type" value="Genomic_DNA"/>
</dbReference>
<keyword evidence="2" id="KW-1185">Reference proteome</keyword>
<dbReference type="InterPro" id="IPR020049">
    <property type="entry name" value="Major_capsid-like"/>
</dbReference>
<dbReference type="Proteomes" id="UP000481033">
    <property type="component" value="Unassembled WGS sequence"/>
</dbReference>
<gene>
    <name evidence="1" type="ORF">DXZ20_04875</name>
</gene>
<organism evidence="1 2">
    <name type="scientific">Adonisia turfae CCMR0081</name>
    <dbReference type="NCBI Taxonomy" id="2292702"/>
    <lineage>
        <taxon>Bacteria</taxon>
        <taxon>Bacillati</taxon>
        <taxon>Cyanobacteriota</taxon>
        <taxon>Adonisia</taxon>
        <taxon>Adonisia turfae</taxon>
    </lineage>
</organism>
<evidence type="ECO:0000313" key="2">
    <source>
        <dbReference type="Proteomes" id="UP000481033"/>
    </source>
</evidence>
<sequence length="313" mass="35172">MTDYGVHLSRYLEQKLPDVIRQRFRPFRYENGILVPTIADLSPGAQVLVQEQIEGRGQAAVVADQAFDIPLADYNVSETRDPVVAVFSSFHYTVRELQAATFANQPLTDERQRVARRAIASRTNELTAFGSAQYGLTGMLNNPLTPVDDTSFDPYAGATTAEDLVDFFVEKVAAVTDSTDETEYPNHIEMAFRLWRQLSSKRLSGTAVSAIEHLRKLFSGEESGFSRMTFGTSPELKSEKLERYGVHSVGTNKDRIAIYPRSAEILDRHIEPTQVLETEYRNAQYIVPMYSCISGVRWKYPLAGRYVDVAKPA</sequence>
<proteinExistence type="predicted"/>
<comment type="caution">
    <text evidence="1">The sequence shown here is derived from an EMBL/GenBank/DDBJ whole genome shotgun (WGS) entry which is preliminary data.</text>
</comment>
<dbReference type="RefSeq" id="WP_163696780.1">
    <property type="nucleotide sequence ID" value="NZ_QXHD01000004.1"/>
</dbReference>
<reference evidence="1 2" key="1">
    <citation type="journal article" date="2020" name="Microb. Ecol.">
        <title>Ecogenomics of the Marine Benthic Filamentous Cyanobacterium Adonisia.</title>
        <authorList>
            <person name="Walter J.M."/>
            <person name="Coutinho F.H."/>
            <person name="Leomil L."/>
            <person name="Hargreaves P.I."/>
            <person name="Campeao M.E."/>
            <person name="Vieira V.V."/>
            <person name="Silva B.S."/>
            <person name="Fistarol G.O."/>
            <person name="Salomon P.S."/>
            <person name="Sawabe T."/>
            <person name="Mino S."/>
            <person name="Hosokawa M."/>
            <person name="Miyashita H."/>
            <person name="Maruyama F."/>
            <person name="van Verk M.C."/>
            <person name="Dutilh B.E."/>
            <person name="Thompson C.C."/>
            <person name="Thompson F.L."/>
        </authorList>
    </citation>
    <scope>NUCLEOTIDE SEQUENCE [LARGE SCALE GENOMIC DNA]</scope>
    <source>
        <strain evidence="1 2">CCMR0081</strain>
    </source>
</reference>
<evidence type="ECO:0000313" key="1">
    <source>
        <dbReference type="EMBL" id="NEZ55026.1"/>
    </source>
</evidence>
<accession>A0A6M0RFL3</accession>
<dbReference type="Pfam" id="PF09950">
    <property type="entry name" value="Major_capside"/>
    <property type="match status" value="1"/>
</dbReference>
<name>A0A6M0RFL3_9CYAN</name>